<dbReference type="InterPro" id="IPR027417">
    <property type="entry name" value="P-loop_NTPase"/>
</dbReference>
<dbReference type="PROSITE" id="PS00113">
    <property type="entry name" value="ADENYLATE_KINASE"/>
    <property type="match status" value="1"/>
</dbReference>
<dbReference type="GO" id="GO:0019205">
    <property type="term" value="F:nucleobase-containing compound kinase activity"/>
    <property type="evidence" value="ECO:0007669"/>
    <property type="project" value="InterPro"/>
</dbReference>
<proteinExistence type="inferred from homology"/>
<keyword evidence="1" id="KW-0808">Transferase</keyword>
<dbReference type="Gene3D" id="3.40.50.300">
    <property type="entry name" value="P-loop containing nucleotide triphosphate hydrolases"/>
    <property type="match status" value="1"/>
</dbReference>
<keyword evidence="3" id="KW-0418">Kinase</keyword>
<dbReference type="InterPro" id="IPR033690">
    <property type="entry name" value="Adenylat_kinase_CS"/>
</dbReference>
<dbReference type="Pfam" id="PF00406">
    <property type="entry name" value="ADK"/>
    <property type="match status" value="1"/>
</dbReference>
<dbReference type="GO" id="GO:0005524">
    <property type="term" value="F:ATP binding"/>
    <property type="evidence" value="ECO:0007669"/>
    <property type="project" value="InterPro"/>
</dbReference>
<evidence type="ECO:0000313" key="4">
    <source>
        <dbReference type="EMBL" id="SVE22480.1"/>
    </source>
</evidence>
<evidence type="ECO:0008006" key="5">
    <source>
        <dbReference type="Google" id="ProtNLM"/>
    </source>
</evidence>
<dbReference type="EMBL" id="UINC01202597">
    <property type="protein sequence ID" value="SVE22480.1"/>
    <property type="molecule type" value="Genomic_DNA"/>
</dbReference>
<name>A0A383BRL7_9ZZZZ</name>
<dbReference type="SUPFAM" id="SSF52540">
    <property type="entry name" value="P-loop containing nucleoside triphosphate hydrolases"/>
    <property type="match status" value="1"/>
</dbReference>
<sequence>MIIIFFGPPGAGKGTQASLTAKTLKIPHLSTGDILRDKLLDQDTLSIKLKNLMDSGNLVSDDILNEIIANRLKLPDCQSGFVLDGYPRTMSQKIFLIDFLESHDLSISKIIDLVIDEKIIIHRIKSRSNIEN</sequence>
<dbReference type="GO" id="GO:0006139">
    <property type="term" value="P:nucleobase-containing compound metabolic process"/>
    <property type="evidence" value="ECO:0007669"/>
    <property type="project" value="InterPro"/>
</dbReference>
<organism evidence="4">
    <name type="scientific">marine metagenome</name>
    <dbReference type="NCBI Taxonomy" id="408172"/>
    <lineage>
        <taxon>unclassified sequences</taxon>
        <taxon>metagenomes</taxon>
        <taxon>ecological metagenomes</taxon>
    </lineage>
</organism>
<accession>A0A383BRL7</accession>
<dbReference type="PANTHER" id="PTHR23359">
    <property type="entry name" value="NUCLEOTIDE KINASE"/>
    <property type="match status" value="1"/>
</dbReference>
<dbReference type="CDD" id="cd01428">
    <property type="entry name" value="ADK"/>
    <property type="match status" value="1"/>
</dbReference>
<keyword evidence="2" id="KW-0547">Nucleotide-binding</keyword>
<evidence type="ECO:0000256" key="3">
    <source>
        <dbReference type="ARBA" id="ARBA00022777"/>
    </source>
</evidence>
<dbReference type="AlphaFoldDB" id="A0A383BRL7"/>
<dbReference type="PRINTS" id="PR00094">
    <property type="entry name" value="ADENYLTKNASE"/>
</dbReference>
<dbReference type="HAMAP" id="MF_00235">
    <property type="entry name" value="Adenylate_kinase_Adk"/>
    <property type="match status" value="1"/>
</dbReference>
<reference evidence="4" key="1">
    <citation type="submission" date="2018-05" db="EMBL/GenBank/DDBJ databases">
        <authorList>
            <person name="Lanie J.A."/>
            <person name="Ng W.-L."/>
            <person name="Kazmierczak K.M."/>
            <person name="Andrzejewski T.M."/>
            <person name="Davidsen T.M."/>
            <person name="Wayne K.J."/>
            <person name="Tettelin H."/>
            <person name="Glass J.I."/>
            <person name="Rusch D."/>
            <person name="Podicherti R."/>
            <person name="Tsui H.-C.T."/>
            <person name="Winkler M.E."/>
        </authorList>
    </citation>
    <scope>NUCLEOTIDE SEQUENCE</scope>
</reference>
<evidence type="ECO:0000256" key="1">
    <source>
        <dbReference type="ARBA" id="ARBA00022679"/>
    </source>
</evidence>
<gene>
    <name evidence="4" type="ORF">METZ01_LOCUS475334</name>
</gene>
<protein>
    <recommendedName>
        <fullName evidence="5">Adenylate kinase active site lid domain-containing protein</fullName>
    </recommendedName>
</protein>
<feature type="non-terminal residue" evidence="4">
    <location>
        <position position="132"/>
    </location>
</feature>
<evidence type="ECO:0000256" key="2">
    <source>
        <dbReference type="ARBA" id="ARBA00022741"/>
    </source>
</evidence>
<dbReference type="InterPro" id="IPR000850">
    <property type="entry name" value="Adenylat/UMP-CMP_kin"/>
</dbReference>